<reference evidence="1 2" key="1">
    <citation type="submission" date="2006-02" db="EMBL/GenBank/DDBJ databases">
        <authorList>
            <person name="Pinhassi J."/>
            <person name="Pedros-Alio C."/>
            <person name="Ferriera S."/>
            <person name="Johnson J."/>
            <person name="Kravitz S."/>
            <person name="Halpern A."/>
            <person name="Remington K."/>
            <person name="Beeson K."/>
            <person name="Tran B."/>
            <person name="Rogers Y.-H."/>
            <person name="Friedman R."/>
            <person name="Venter J.C."/>
        </authorList>
    </citation>
    <scope>NUCLEOTIDE SEQUENCE [LARGE SCALE GENOMIC DNA]</scope>
    <source>
        <strain evidence="1 2">MED297</strain>
    </source>
</reference>
<dbReference type="Proteomes" id="UP000005953">
    <property type="component" value="Unassembled WGS sequence"/>
</dbReference>
<evidence type="ECO:0000313" key="1">
    <source>
        <dbReference type="EMBL" id="EAR11447.1"/>
    </source>
</evidence>
<keyword evidence="2" id="KW-1185">Reference proteome</keyword>
<name>A4B9Z6_9GAMM</name>
<dbReference type="STRING" id="314283.MED297_21207"/>
<sequence length="62" mass="7026">MVSKCLVTGTERGQSLIETIEYVQSHILGRRRCSLPEAQTEYESMEAYLTSFILDLENSLNA</sequence>
<accession>A4B9Z6</accession>
<comment type="caution">
    <text evidence="1">The sequence shown here is derived from an EMBL/GenBank/DDBJ whole genome shotgun (WGS) entry which is preliminary data.</text>
</comment>
<organism evidence="1 2">
    <name type="scientific">Reinekea blandensis MED297</name>
    <dbReference type="NCBI Taxonomy" id="314283"/>
    <lineage>
        <taxon>Bacteria</taxon>
        <taxon>Pseudomonadati</taxon>
        <taxon>Pseudomonadota</taxon>
        <taxon>Gammaproteobacteria</taxon>
        <taxon>Oceanospirillales</taxon>
        <taxon>Saccharospirillaceae</taxon>
        <taxon>Reinekea</taxon>
    </lineage>
</organism>
<dbReference type="EMBL" id="AAOE01000001">
    <property type="protein sequence ID" value="EAR11447.1"/>
    <property type="molecule type" value="Genomic_DNA"/>
</dbReference>
<dbReference type="AlphaFoldDB" id="A4B9Z6"/>
<gene>
    <name evidence="1" type="ORF">MED297_21207</name>
</gene>
<proteinExistence type="predicted"/>
<protein>
    <submittedName>
        <fullName evidence="1">Uncharacterized protein</fullName>
    </submittedName>
</protein>
<dbReference type="HOGENOM" id="CLU_2901033_0_0_6"/>
<evidence type="ECO:0000313" key="2">
    <source>
        <dbReference type="Proteomes" id="UP000005953"/>
    </source>
</evidence>